<dbReference type="PROSITE" id="PS51092">
    <property type="entry name" value="FN2_2"/>
    <property type="match status" value="1"/>
</dbReference>
<dbReference type="InterPro" id="IPR000562">
    <property type="entry name" value="FN_type2_dom"/>
</dbReference>
<reference evidence="7" key="1">
    <citation type="submission" date="2025-08" db="UniProtKB">
        <authorList>
            <consortium name="RefSeq"/>
        </authorList>
    </citation>
    <scope>IDENTIFICATION</scope>
</reference>
<organism evidence="6 7">
    <name type="scientific">Hydra vulgaris</name>
    <name type="common">Hydra</name>
    <name type="synonym">Hydra attenuata</name>
    <dbReference type="NCBI Taxonomy" id="6087"/>
    <lineage>
        <taxon>Eukaryota</taxon>
        <taxon>Metazoa</taxon>
        <taxon>Cnidaria</taxon>
        <taxon>Hydrozoa</taxon>
        <taxon>Hydroidolina</taxon>
        <taxon>Anthoathecata</taxon>
        <taxon>Aplanulata</taxon>
        <taxon>Hydridae</taxon>
        <taxon>Hydra</taxon>
    </lineage>
</organism>
<dbReference type="InterPro" id="IPR036943">
    <property type="entry name" value="FN_type2_sf"/>
</dbReference>
<comment type="caution">
    <text evidence="3">Lacks conserved residue(s) required for the propagation of feature annotation.</text>
</comment>
<keyword evidence="6" id="KW-1185">Reference proteome</keyword>
<dbReference type="Pfam" id="PF00090">
    <property type="entry name" value="TSP_1"/>
    <property type="match status" value="1"/>
</dbReference>
<dbReference type="SUPFAM" id="SSF57440">
    <property type="entry name" value="Kringle-like"/>
    <property type="match status" value="1"/>
</dbReference>
<dbReference type="InterPro" id="IPR000884">
    <property type="entry name" value="TSP1_rpt"/>
</dbReference>
<accession>A0ABM4BUX9</accession>
<evidence type="ECO:0000313" key="6">
    <source>
        <dbReference type="Proteomes" id="UP001652625"/>
    </source>
</evidence>
<dbReference type="InterPro" id="IPR000922">
    <property type="entry name" value="Lectin_gal-bd_dom"/>
</dbReference>
<protein>
    <submittedName>
        <fullName evidence="7">Uncharacterized protein LOC136080283</fullName>
    </submittedName>
</protein>
<dbReference type="Pfam" id="PF02140">
    <property type="entry name" value="SUEL_Lectin"/>
    <property type="match status" value="2"/>
</dbReference>
<dbReference type="SMART" id="SM00209">
    <property type="entry name" value="TSP1"/>
    <property type="match status" value="3"/>
</dbReference>
<sequence length="716" mass="82719">MLKKLHYALKSSPPPSVETKRCFSAAGLFITKLRTSSRDKMIDTLSFQRSITLCQDSSYNITCPANFLIKVLNATYGSLKNSSICSSKNASFFIPSLCNGANSCFIESNNQVFGGDPCPNNYKYTIVNYICYPQDCVQKTTTGKCCTFPFSYSGVTYNECTTVNNGATLWCSLATIYNGVWDNCLGLCYGYSPEIEMNCFLNQSYTVTVYENTSYIITCGEQSLIRIKNAVYGSQERFTKCLSKNVSNIFQILCNRNNSCLIEPNDEMFGGDPCPYISKYIFLDYICYLEGVWTQWSIWTNCNDTYGFINRTRDCKVFQGMEWCYGYNSEVADCFAFWTQWSLWSNCNSSYGFMNRTRMCNVSNAMSWCNGNNLEVKQCFAIWTQWSKWTSCNDSYGYMNRTRECNVSNAIDWCYGNNFELLKCFDINKSLWRISNSVSLQGQLLTLNLQIYPTFKTIANASVQFEYFLPPFFNITAESVVQRFARTDINKMKYSFDGKINAFEPFDYNFTAYYDNLKCPLPGLFSLDIPLKLSTQVEYGNRSTFFKTFRQAVECFNYPNIPVIIDQQVLKESYGRGVYWDEENSCIYACMNQHFSWTKAACYFSNGEEIMWNALDVRIGSVLGRHLSTKELYAIHRNQKTYMMFHKILKKWLAITNEEFYKTAASFVDPAMRRNLQGDFTQVFTFGKKEWLGNAQGLFFRKIGNDVWTLTLVWRF</sequence>
<feature type="domain" description="SUEL-type lectin" evidence="4">
    <location>
        <begin position="209"/>
        <end position="288"/>
    </location>
</feature>
<evidence type="ECO:0000259" key="4">
    <source>
        <dbReference type="PROSITE" id="PS50228"/>
    </source>
</evidence>
<name>A0ABM4BUX9_HYDVU</name>
<dbReference type="PROSITE" id="PS50228">
    <property type="entry name" value="SUEL_LECTIN"/>
    <property type="match status" value="2"/>
</dbReference>
<evidence type="ECO:0000313" key="7">
    <source>
        <dbReference type="RefSeq" id="XP_065652971.1"/>
    </source>
</evidence>
<dbReference type="Pfam" id="PF00040">
    <property type="entry name" value="fn2"/>
    <property type="match status" value="1"/>
</dbReference>
<dbReference type="InterPro" id="IPR043159">
    <property type="entry name" value="Lectin_gal-bd_sf"/>
</dbReference>
<feature type="domain" description="SUEL-type lectin" evidence="4">
    <location>
        <begin position="53"/>
        <end position="132"/>
    </location>
</feature>
<evidence type="ECO:0000256" key="1">
    <source>
        <dbReference type="ARBA" id="ARBA00022737"/>
    </source>
</evidence>
<dbReference type="InterPro" id="IPR013806">
    <property type="entry name" value="Kringle-like"/>
</dbReference>
<dbReference type="SMART" id="SM00059">
    <property type="entry name" value="FN2"/>
    <property type="match status" value="1"/>
</dbReference>
<dbReference type="PANTHER" id="PTHR46780">
    <property type="entry name" value="PROTEIN EVA-1"/>
    <property type="match status" value="1"/>
</dbReference>
<evidence type="ECO:0000256" key="2">
    <source>
        <dbReference type="ARBA" id="ARBA00023157"/>
    </source>
</evidence>
<dbReference type="Gene3D" id="2.10.10.10">
    <property type="entry name" value="Fibronectin, type II, collagen-binding"/>
    <property type="match status" value="1"/>
</dbReference>
<dbReference type="RefSeq" id="XP_065652971.1">
    <property type="nucleotide sequence ID" value="XM_065796899.1"/>
</dbReference>
<feature type="domain" description="Fibronectin type-II" evidence="5">
    <location>
        <begin position="141"/>
        <end position="186"/>
    </location>
</feature>
<proteinExistence type="predicted"/>
<dbReference type="GeneID" id="136080283"/>
<evidence type="ECO:0000259" key="5">
    <source>
        <dbReference type="PROSITE" id="PS51092"/>
    </source>
</evidence>
<dbReference type="CDD" id="cd22823">
    <property type="entry name" value="Gal_Rha_Lectin"/>
    <property type="match status" value="1"/>
</dbReference>
<keyword evidence="1" id="KW-0677">Repeat</keyword>
<keyword evidence="2" id="KW-1015">Disulfide bond</keyword>
<evidence type="ECO:0000256" key="3">
    <source>
        <dbReference type="PROSITE-ProRule" id="PRU00479"/>
    </source>
</evidence>
<gene>
    <name evidence="7" type="primary">LOC136080283</name>
</gene>
<dbReference type="Proteomes" id="UP001652625">
    <property type="component" value="Chromosome 05"/>
</dbReference>
<dbReference type="Gene3D" id="2.60.120.740">
    <property type="match status" value="2"/>
</dbReference>